<comment type="caution">
    <text evidence="2">The sequence shown here is derived from an EMBL/GenBank/DDBJ whole genome shotgun (WGS) entry which is preliminary data.</text>
</comment>
<feature type="compositionally biased region" description="Basic and acidic residues" evidence="1">
    <location>
        <begin position="231"/>
        <end position="264"/>
    </location>
</feature>
<reference evidence="2 3" key="1">
    <citation type="journal article" date="2018" name="Cell">
        <title>The Chara Genome: Secondary Complexity and Implications for Plant Terrestrialization.</title>
        <authorList>
            <person name="Nishiyama T."/>
            <person name="Sakayama H."/>
            <person name="Vries J.D."/>
            <person name="Buschmann H."/>
            <person name="Saint-Marcoux D."/>
            <person name="Ullrich K.K."/>
            <person name="Haas F.B."/>
            <person name="Vanderstraeten L."/>
            <person name="Becker D."/>
            <person name="Lang D."/>
            <person name="Vosolsobe S."/>
            <person name="Rombauts S."/>
            <person name="Wilhelmsson P.K.I."/>
            <person name="Janitza P."/>
            <person name="Kern R."/>
            <person name="Heyl A."/>
            <person name="Rumpler F."/>
            <person name="Villalobos L.I.A.C."/>
            <person name="Clay J.M."/>
            <person name="Skokan R."/>
            <person name="Toyoda A."/>
            <person name="Suzuki Y."/>
            <person name="Kagoshima H."/>
            <person name="Schijlen E."/>
            <person name="Tajeshwar N."/>
            <person name="Catarino B."/>
            <person name="Hetherington A.J."/>
            <person name="Saltykova A."/>
            <person name="Bonnot C."/>
            <person name="Breuninger H."/>
            <person name="Symeonidi A."/>
            <person name="Radhakrishnan G.V."/>
            <person name="Van Nieuwerburgh F."/>
            <person name="Deforce D."/>
            <person name="Chang C."/>
            <person name="Karol K.G."/>
            <person name="Hedrich R."/>
            <person name="Ulvskov P."/>
            <person name="Glockner G."/>
            <person name="Delwiche C.F."/>
            <person name="Petrasek J."/>
            <person name="Van de Peer Y."/>
            <person name="Friml J."/>
            <person name="Beilby M."/>
            <person name="Dolan L."/>
            <person name="Kohara Y."/>
            <person name="Sugano S."/>
            <person name="Fujiyama A."/>
            <person name="Delaux P.-M."/>
            <person name="Quint M."/>
            <person name="TheiBen G."/>
            <person name="Hagemann M."/>
            <person name="Harholt J."/>
            <person name="Dunand C."/>
            <person name="Zachgo S."/>
            <person name="Langdale J."/>
            <person name="Maumus F."/>
            <person name="Straeten D.V.D."/>
            <person name="Gould S.B."/>
            <person name="Rensing S.A."/>
        </authorList>
    </citation>
    <scope>NUCLEOTIDE SEQUENCE [LARGE SCALE GENOMIC DNA]</scope>
    <source>
        <strain evidence="2 3">S276</strain>
    </source>
</reference>
<feature type="compositionally biased region" description="Basic and acidic residues" evidence="1">
    <location>
        <begin position="135"/>
        <end position="159"/>
    </location>
</feature>
<dbReference type="AlphaFoldDB" id="A0A388KLV9"/>
<dbReference type="Gramene" id="GBG71036">
    <property type="protein sequence ID" value="GBG71036"/>
    <property type="gene ID" value="CBR_g8335"/>
</dbReference>
<evidence type="ECO:0000313" key="2">
    <source>
        <dbReference type="EMBL" id="GBG71036.1"/>
    </source>
</evidence>
<proteinExistence type="predicted"/>
<gene>
    <name evidence="2" type="ORF">CBR_g8335</name>
</gene>
<evidence type="ECO:0000313" key="3">
    <source>
        <dbReference type="Proteomes" id="UP000265515"/>
    </source>
</evidence>
<feature type="compositionally biased region" description="Basic and acidic residues" evidence="1">
    <location>
        <begin position="315"/>
        <end position="344"/>
    </location>
</feature>
<feature type="region of interest" description="Disordered" evidence="1">
    <location>
        <begin position="129"/>
        <end position="188"/>
    </location>
</feature>
<feature type="region of interest" description="Disordered" evidence="1">
    <location>
        <begin position="222"/>
        <end position="352"/>
    </location>
</feature>
<keyword evidence="3" id="KW-1185">Reference proteome</keyword>
<feature type="compositionally biased region" description="Basic and acidic residues" evidence="1">
    <location>
        <begin position="399"/>
        <end position="444"/>
    </location>
</feature>
<sequence length="482" mass="50198">MAGSSIRQLFVSVRDGARRQRSVSVVWVKMASIRSVGSVAHRQLEQLSSIRTFVWEPSRDSASRRLSPVAAAATGGLIGSGIRHTVLPVNLTSSYSQIKNIGSDCGWTAISPLVARPGGQSASVVAWRGFATDQKGGDKEGKGREPAPEMGSAKDAEDRGEVEEAGYGRARENGEKLHDASGAREKTRAAVDLAKDVAKGIKEAAVRVVDVATETVGRAEETAAGVIRGSGSKEHGTGGTGDKGDTRDGRPTEQRQGRGAHDTDGDNQTSETEGSGEEKIEVKCIPEDESGVHVVHDAPGSQRIPMGVDTPEMGSAKDAEDREKDEAAGYERARETGKEVREAPGTKGKTRAAVDLAKDVSKGLKEATAKVVDVAMETAGRARETAAGIFEGAGSNKEGGTDDSGKSSEFRDQQGRGAHDSKTEGAGEMVGEKTQKSSHEDEPGVHGVQGVPGTKSIPMGPGGLSGPEDAVPGSVQSTLSRS</sequence>
<organism evidence="2 3">
    <name type="scientific">Chara braunii</name>
    <name type="common">Braun's stonewort</name>
    <dbReference type="NCBI Taxonomy" id="69332"/>
    <lineage>
        <taxon>Eukaryota</taxon>
        <taxon>Viridiplantae</taxon>
        <taxon>Streptophyta</taxon>
        <taxon>Charophyceae</taxon>
        <taxon>Charales</taxon>
        <taxon>Characeae</taxon>
        <taxon>Chara</taxon>
    </lineage>
</organism>
<accession>A0A388KLV9</accession>
<evidence type="ECO:0000256" key="1">
    <source>
        <dbReference type="SAM" id="MobiDB-lite"/>
    </source>
</evidence>
<feature type="compositionally biased region" description="Basic and acidic residues" evidence="1">
    <location>
        <begin position="169"/>
        <end position="188"/>
    </location>
</feature>
<feature type="compositionally biased region" description="Basic and acidic residues" evidence="1">
    <location>
        <begin position="276"/>
        <end position="296"/>
    </location>
</feature>
<protein>
    <submittedName>
        <fullName evidence="2">Uncharacterized protein</fullName>
    </submittedName>
</protein>
<dbReference type="EMBL" id="BFEA01000139">
    <property type="protein sequence ID" value="GBG71036.1"/>
    <property type="molecule type" value="Genomic_DNA"/>
</dbReference>
<name>A0A388KLV9_CHABU</name>
<feature type="region of interest" description="Disordered" evidence="1">
    <location>
        <begin position="385"/>
        <end position="482"/>
    </location>
</feature>
<dbReference type="Proteomes" id="UP000265515">
    <property type="component" value="Unassembled WGS sequence"/>
</dbReference>